<dbReference type="Gene3D" id="3.20.20.210">
    <property type="match status" value="1"/>
</dbReference>
<accession>A0A497E3N2</accession>
<dbReference type="InterPro" id="IPR000257">
    <property type="entry name" value="Uroporphyrinogen_deCOase"/>
</dbReference>
<gene>
    <name evidence="2" type="ORF">DRJ00_05550</name>
</gene>
<dbReference type="EMBL" id="QMPZ01000076">
    <property type="protein sequence ID" value="RLE08872.1"/>
    <property type="molecule type" value="Genomic_DNA"/>
</dbReference>
<protein>
    <submittedName>
        <fullName evidence="2">Uroporphyrinogen-III decarboxylase-like protein</fullName>
    </submittedName>
</protein>
<dbReference type="Pfam" id="PF01208">
    <property type="entry name" value="URO-D"/>
    <property type="match status" value="1"/>
</dbReference>
<dbReference type="InterPro" id="IPR038071">
    <property type="entry name" value="UROD/MetE-like_sf"/>
</dbReference>
<dbReference type="PANTHER" id="PTHR47099:SF1">
    <property type="entry name" value="METHYLCOBAMIDE:COM METHYLTRANSFERASE MTBA"/>
    <property type="match status" value="1"/>
</dbReference>
<organism evidence="2 3">
    <name type="scientific">Aerophobetes bacterium</name>
    <dbReference type="NCBI Taxonomy" id="2030807"/>
    <lineage>
        <taxon>Bacteria</taxon>
        <taxon>Candidatus Aerophobota</taxon>
    </lineage>
</organism>
<dbReference type="PANTHER" id="PTHR47099">
    <property type="entry name" value="METHYLCOBAMIDE:COM METHYLTRANSFERASE MTBA"/>
    <property type="match status" value="1"/>
</dbReference>
<evidence type="ECO:0000259" key="1">
    <source>
        <dbReference type="Pfam" id="PF01208"/>
    </source>
</evidence>
<dbReference type="InterPro" id="IPR052024">
    <property type="entry name" value="Methanogen_methyltrans"/>
</dbReference>
<dbReference type="AlphaFoldDB" id="A0A497E3N2"/>
<name>A0A497E3N2_UNCAE</name>
<dbReference type="SUPFAM" id="SSF51726">
    <property type="entry name" value="UROD/MetE-like"/>
    <property type="match status" value="1"/>
</dbReference>
<comment type="caution">
    <text evidence="2">The sequence shown here is derived from an EMBL/GenBank/DDBJ whole genome shotgun (WGS) entry which is preliminary data.</text>
</comment>
<proteinExistence type="predicted"/>
<evidence type="ECO:0000313" key="2">
    <source>
        <dbReference type="EMBL" id="RLE08872.1"/>
    </source>
</evidence>
<dbReference type="GO" id="GO:0006779">
    <property type="term" value="P:porphyrin-containing compound biosynthetic process"/>
    <property type="evidence" value="ECO:0007669"/>
    <property type="project" value="InterPro"/>
</dbReference>
<dbReference type="GO" id="GO:0004853">
    <property type="term" value="F:uroporphyrinogen decarboxylase activity"/>
    <property type="evidence" value="ECO:0007669"/>
    <property type="project" value="InterPro"/>
</dbReference>
<evidence type="ECO:0000313" key="3">
    <source>
        <dbReference type="Proteomes" id="UP000279422"/>
    </source>
</evidence>
<sequence>MVWKDDLKEEKMHRFLFERRPSPNFQELEEVLKGKKEPKKVYFVELGVDQEVVRFITENMLGERWVLPPERLMGRSAAREKASFDESEEKFWKQYINFYYRMGYDYVPGGGPLPRLDMYTPKVRIGDDTAILSRGKRTWVEETRGVITSWEDFEKFPWEKMNSAIENYDFDRYDKFLRENLPEGMKVMIGGSLYEQVLERLLGYEGLFYSLYDQPDLVEAVFNAWGKIIYKLYQSLVPLESVGGIFHADDLGYKTATMLKPDILRKLVFPWFKRYASLAHSYGKMYWYHCCGNVLEVMEDLIEEVKIDAFHSFQDEIIPVGEFKRRYGDRIAVLGGVDMDKLARLNEEDLRKYVRGILNECMPGRFALGSGNTVANYIPVKNYLIMLEEGLRWKSSSC</sequence>
<feature type="domain" description="Uroporphyrinogen decarboxylase (URO-D)" evidence="1">
    <location>
        <begin position="203"/>
        <end position="388"/>
    </location>
</feature>
<reference evidence="2 3" key="1">
    <citation type="submission" date="2018-06" db="EMBL/GenBank/DDBJ databases">
        <title>Extensive metabolic versatility and redundancy in microbially diverse, dynamic hydrothermal sediments.</title>
        <authorList>
            <person name="Dombrowski N."/>
            <person name="Teske A."/>
            <person name="Baker B.J."/>
        </authorList>
    </citation>
    <scope>NUCLEOTIDE SEQUENCE [LARGE SCALE GENOMIC DNA]</scope>
    <source>
        <strain evidence="2">B47_G16</strain>
    </source>
</reference>
<dbReference type="Proteomes" id="UP000279422">
    <property type="component" value="Unassembled WGS sequence"/>
</dbReference>